<evidence type="ECO:0000313" key="2">
    <source>
        <dbReference type="Proteomes" id="UP001203423"/>
    </source>
</evidence>
<name>A0ABT0L935_9GAMM</name>
<evidence type="ECO:0000313" key="1">
    <source>
        <dbReference type="EMBL" id="MCL1124199.1"/>
    </source>
</evidence>
<dbReference type="RefSeq" id="WP_248939479.1">
    <property type="nucleotide sequence ID" value="NZ_JAKIKS010000019.1"/>
</dbReference>
<comment type="caution">
    <text evidence="1">The sequence shown here is derived from an EMBL/GenBank/DDBJ whole genome shotgun (WGS) entry which is preliminary data.</text>
</comment>
<accession>A0ABT0L935</accession>
<dbReference type="Proteomes" id="UP001203423">
    <property type="component" value="Unassembled WGS sequence"/>
</dbReference>
<organism evidence="1 2">
    <name type="scientific">Shewanella surugensis</name>
    <dbReference type="NCBI Taxonomy" id="212020"/>
    <lineage>
        <taxon>Bacteria</taxon>
        <taxon>Pseudomonadati</taxon>
        <taxon>Pseudomonadota</taxon>
        <taxon>Gammaproteobacteria</taxon>
        <taxon>Alteromonadales</taxon>
        <taxon>Shewanellaceae</taxon>
        <taxon>Shewanella</taxon>
    </lineage>
</organism>
<protein>
    <recommendedName>
        <fullName evidence="3">DNA-binding protein</fullName>
    </recommendedName>
</protein>
<evidence type="ECO:0008006" key="3">
    <source>
        <dbReference type="Google" id="ProtNLM"/>
    </source>
</evidence>
<dbReference type="EMBL" id="JAKIKS010000019">
    <property type="protein sequence ID" value="MCL1124199.1"/>
    <property type="molecule type" value="Genomic_DNA"/>
</dbReference>
<sequence length="80" mass="9001">MTLPNSIAPVTNAPYCVISEQLLSATQAMKTLGVSRAKFYEIVKEADFIQTVKPMVLVTNGRKQYRYTEIISFIEKKQAS</sequence>
<keyword evidence="2" id="KW-1185">Reference proteome</keyword>
<gene>
    <name evidence="1" type="ORF">L2764_06840</name>
</gene>
<proteinExistence type="predicted"/>
<reference evidence="1 2" key="1">
    <citation type="submission" date="2022-01" db="EMBL/GenBank/DDBJ databases">
        <title>Whole genome-based taxonomy of the Shewanellaceae.</title>
        <authorList>
            <person name="Martin-Rodriguez A.J."/>
        </authorList>
    </citation>
    <scope>NUCLEOTIDE SEQUENCE [LARGE SCALE GENOMIC DNA]</scope>
    <source>
        <strain evidence="1 2">DSM 17177</strain>
    </source>
</reference>